<name>A0AAD5D2Q8_AMBAR</name>
<evidence type="ECO:0000256" key="1">
    <source>
        <dbReference type="SAM" id="MobiDB-lite"/>
    </source>
</evidence>
<reference evidence="2" key="1">
    <citation type="submission" date="2022-06" db="EMBL/GenBank/DDBJ databases">
        <title>Uncovering the hologenomic basis of an extraordinary plant invasion.</title>
        <authorList>
            <person name="Bieker V.C."/>
            <person name="Martin M.D."/>
            <person name="Gilbert T."/>
            <person name="Hodgins K."/>
            <person name="Battlay P."/>
            <person name="Petersen B."/>
            <person name="Wilson J."/>
        </authorList>
    </citation>
    <scope>NUCLEOTIDE SEQUENCE</scope>
    <source>
        <strain evidence="2">AA19_3_7</strain>
        <tissue evidence="2">Leaf</tissue>
    </source>
</reference>
<organism evidence="2 3">
    <name type="scientific">Ambrosia artemisiifolia</name>
    <name type="common">Common ragweed</name>
    <dbReference type="NCBI Taxonomy" id="4212"/>
    <lineage>
        <taxon>Eukaryota</taxon>
        <taxon>Viridiplantae</taxon>
        <taxon>Streptophyta</taxon>
        <taxon>Embryophyta</taxon>
        <taxon>Tracheophyta</taxon>
        <taxon>Spermatophyta</taxon>
        <taxon>Magnoliopsida</taxon>
        <taxon>eudicotyledons</taxon>
        <taxon>Gunneridae</taxon>
        <taxon>Pentapetalae</taxon>
        <taxon>asterids</taxon>
        <taxon>campanulids</taxon>
        <taxon>Asterales</taxon>
        <taxon>Asteraceae</taxon>
        <taxon>Asteroideae</taxon>
        <taxon>Heliantheae alliance</taxon>
        <taxon>Heliantheae</taxon>
        <taxon>Ambrosia</taxon>
    </lineage>
</organism>
<dbReference type="AlphaFoldDB" id="A0AAD5D2Q8"/>
<feature type="region of interest" description="Disordered" evidence="1">
    <location>
        <begin position="29"/>
        <end position="49"/>
    </location>
</feature>
<dbReference type="Proteomes" id="UP001206925">
    <property type="component" value="Unassembled WGS sequence"/>
</dbReference>
<gene>
    <name evidence="2" type="ORF">M8C21_003361</name>
</gene>
<feature type="non-terminal residue" evidence="2">
    <location>
        <position position="1"/>
    </location>
</feature>
<accession>A0AAD5D2Q8</accession>
<dbReference type="EMBL" id="JAMZMK010005559">
    <property type="protein sequence ID" value="KAI7753076.1"/>
    <property type="molecule type" value="Genomic_DNA"/>
</dbReference>
<evidence type="ECO:0000313" key="3">
    <source>
        <dbReference type="Proteomes" id="UP001206925"/>
    </source>
</evidence>
<evidence type="ECO:0000313" key="2">
    <source>
        <dbReference type="EMBL" id="KAI7753076.1"/>
    </source>
</evidence>
<keyword evidence="3" id="KW-1185">Reference proteome</keyword>
<proteinExistence type="predicted"/>
<protein>
    <submittedName>
        <fullName evidence="2">Uncharacterized protein</fullName>
    </submittedName>
</protein>
<comment type="caution">
    <text evidence="2">The sequence shown here is derived from an EMBL/GenBank/DDBJ whole genome shotgun (WGS) entry which is preliminary data.</text>
</comment>
<sequence length="159" mass="17659">MNMRDGSASSSAYQILGLLPLTAEISTPTKLSSSAKPSPPETLLPNNNCSEEEARRNDFVHKEMIVHLSQNNILESNCGTWNLCEERKGEVVHRCHDVVMNEMQNIIGVTEASFTVPNWKSVQLYKPGMEEVSAWGWPLQTSGKVSTDFGLRSFTVLFG</sequence>